<gene>
    <name evidence="1" type="ORF">M422DRAFT_260357</name>
</gene>
<dbReference type="EMBL" id="KN837171">
    <property type="protein sequence ID" value="KIJ37190.1"/>
    <property type="molecule type" value="Genomic_DNA"/>
</dbReference>
<organism evidence="1 2">
    <name type="scientific">Sphaerobolus stellatus (strain SS14)</name>
    <dbReference type="NCBI Taxonomy" id="990650"/>
    <lineage>
        <taxon>Eukaryota</taxon>
        <taxon>Fungi</taxon>
        <taxon>Dikarya</taxon>
        <taxon>Basidiomycota</taxon>
        <taxon>Agaricomycotina</taxon>
        <taxon>Agaricomycetes</taxon>
        <taxon>Phallomycetidae</taxon>
        <taxon>Geastrales</taxon>
        <taxon>Sphaerobolaceae</taxon>
        <taxon>Sphaerobolus</taxon>
    </lineage>
</organism>
<name>A0A0C9VI39_SPHS4</name>
<dbReference type="AlphaFoldDB" id="A0A0C9VI39"/>
<evidence type="ECO:0000313" key="2">
    <source>
        <dbReference type="Proteomes" id="UP000054279"/>
    </source>
</evidence>
<keyword evidence="2" id="KW-1185">Reference proteome</keyword>
<protein>
    <submittedName>
        <fullName evidence="1">Uncharacterized protein</fullName>
    </submittedName>
</protein>
<sequence length="216" mass="24095">MLRDLPCDAKANAKGAAPYALSLWLVLWILPNITGSSVPYNVIKFGLDLTPHDEKQRRIYFVNIPMYCKTHDVESSQMDVAGSPSAIQYATSGAAMNWPSFLCRADDPAPAEHQQYLHTKPRRPFAFGILWITMCGQVEKYLLEQHHVPLEYTNPPLTVLPIDATCLPYLVALSEFASFSGALSYVQATGVCPLEQVVIKYGYSARRQHFGTITTK</sequence>
<accession>A0A0C9VI39</accession>
<reference evidence="1 2" key="1">
    <citation type="submission" date="2014-06" db="EMBL/GenBank/DDBJ databases">
        <title>Evolutionary Origins and Diversification of the Mycorrhizal Mutualists.</title>
        <authorList>
            <consortium name="DOE Joint Genome Institute"/>
            <consortium name="Mycorrhizal Genomics Consortium"/>
            <person name="Kohler A."/>
            <person name="Kuo A."/>
            <person name="Nagy L.G."/>
            <person name="Floudas D."/>
            <person name="Copeland A."/>
            <person name="Barry K.W."/>
            <person name="Cichocki N."/>
            <person name="Veneault-Fourrey C."/>
            <person name="LaButti K."/>
            <person name="Lindquist E.A."/>
            <person name="Lipzen A."/>
            <person name="Lundell T."/>
            <person name="Morin E."/>
            <person name="Murat C."/>
            <person name="Riley R."/>
            <person name="Ohm R."/>
            <person name="Sun H."/>
            <person name="Tunlid A."/>
            <person name="Henrissat B."/>
            <person name="Grigoriev I.V."/>
            <person name="Hibbett D.S."/>
            <person name="Martin F."/>
        </authorList>
    </citation>
    <scope>NUCLEOTIDE SEQUENCE [LARGE SCALE GENOMIC DNA]</scope>
    <source>
        <strain evidence="1 2">SS14</strain>
    </source>
</reference>
<dbReference type="HOGENOM" id="CLU_1278351_0_0_1"/>
<evidence type="ECO:0000313" key="1">
    <source>
        <dbReference type="EMBL" id="KIJ37190.1"/>
    </source>
</evidence>
<proteinExistence type="predicted"/>
<dbReference type="Proteomes" id="UP000054279">
    <property type="component" value="Unassembled WGS sequence"/>
</dbReference>